<evidence type="ECO:0008006" key="3">
    <source>
        <dbReference type="Google" id="ProtNLM"/>
    </source>
</evidence>
<evidence type="ECO:0000313" key="1">
    <source>
        <dbReference type="EMBL" id="GAA1961799.1"/>
    </source>
</evidence>
<dbReference type="Proteomes" id="UP001499854">
    <property type="component" value="Unassembled WGS sequence"/>
</dbReference>
<organism evidence="1 2">
    <name type="scientific">Catenulispora subtropica</name>
    <dbReference type="NCBI Taxonomy" id="450798"/>
    <lineage>
        <taxon>Bacteria</taxon>
        <taxon>Bacillati</taxon>
        <taxon>Actinomycetota</taxon>
        <taxon>Actinomycetes</taxon>
        <taxon>Catenulisporales</taxon>
        <taxon>Catenulisporaceae</taxon>
        <taxon>Catenulispora</taxon>
    </lineage>
</organism>
<dbReference type="EMBL" id="BAAAQM010000007">
    <property type="protein sequence ID" value="GAA1961799.1"/>
    <property type="molecule type" value="Genomic_DNA"/>
</dbReference>
<dbReference type="PANTHER" id="PTHR32011">
    <property type="entry name" value="OS08G0472400 PROTEIN"/>
    <property type="match status" value="1"/>
</dbReference>
<dbReference type="PANTHER" id="PTHR32011:SF2">
    <property type="entry name" value="OS08G0472400 PROTEIN"/>
    <property type="match status" value="1"/>
</dbReference>
<accession>A0ABN2R194</accession>
<evidence type="ECO:0000313" key="2">
    <source>
        <dbReference type="Proteomes" id="UP001499854"/>
    </source>
</evidence>
<reference evidence="1 2" key="1">
    <citation type="journal article" date="2019" name="Int. J. Syst. Evol. Microbiol.">
        <title>The Global Catalogue of Microorganisms (GCM) 10K type strain sequencing project: providing services to taxonomists for standard genome sequencing and annotation.</title>
        <authorList>
            <consortium name="The Broad Institute Genomics Platform"/>
            <consortium name="The Broad Institute Genome Sequencing Center for Infectious Disease"/>
            <person name="Wu L."/>
            <person name="Ma J."/>
        </authorList>
    </citation>
    <scope>NUCLEOTIDE SEQUENCE [LARGE SCALE GENOMIC DNA]</scope>
    <source>
        <strain evidence="1 2">JCM 16013</strain>
    </source>
</reference>
<name>A0ABN2R194_9ACTN</name>
<proteinExistence type="predicted"/>
<comment type="caution">
    <text evidence="1">The sequence shown here is derived from an EMBL/GenBank/DDBJ whole genome shotgun (WGS) entry which is preliminary data.</text>
</comment>
<sequence>MIFRDGVELGNEAARLLAERSASLTRCRIEPGLTDDEFAQIEREFGFEFADDHRAFLATGLPVSVPFIDPPGVISAWREPWPDWRDGDRDRLRVRLAGPVEGVLFDVERNGFWSGEWGARPDIRDEAVSIARAALAGVPTLVPVFGHRFLPSGRGTLGHPVLSVHQTDLVYYGLDLRDWVGQEFGGPGLDRRDDAWNPQATARFWRDLL</sequence>
<gene>
    <name evidence="1" type="ORF">GCM10009838_18090</name>
</gene>
<protein>
    <recommendedName>
        <fullName evidence="3">Knr4/Smi1-like domain-containing protein</fullName>
    </recommendedName>
</protein>
<keyword evidence="2" id="KW-1185">Reference proteome</keyword>
<dbReference type="RefSeq" id="WP_344656489.1">
    <property type="nucleotide sequence ID" value="NZ_BAAAQM010000007.1"/>
</dbReference>